<gene>
    <name evidence="16" type="primary">nqrB</name>
    <name evidence="18" type="ORF">SCALIN_C13_0183</name>
</gene>
<dbReference type="RefSeq" id="WP_096894062.1">
    <property type="nucleotide sequence ID" value="NZ_BAOS01000013.1"/>
</dbReference>
<dbReference type="PANTHER" id="PTHR30578:SF1">
    <property type="entry name" value="NA(+)-TRANSLOCATING NADH-QUINONE REDUCTASE SUBUNIT B"/>
    <property type="match status" value="1"/>
</dbReference>
<keyword evidence="8 16" id="KW-1278">Translocase</keyword>
<evidence type="ECO:0000256" key="15">
    <source>
        <dbReference type="ARBA" id="ARBA00023201"/>
    </source>
</evidence>
<comment type="subcellular location">
    <subcellularLocation>
        <location evidence="16">Cell membrane</location>
        <topology evidence="16">Multi-pass membrane protein</topology>
    </subcellularLocation>
</comment>
<organism evidence="18 19">
    <name type="scientific">Candidatus Scalindua japonica</name>
    <dbReference type="NCBI Taxonomy" id="1284222"/>
    <lineage>
        <taxon>Bacteria</taxon>
        <taxon>Pseudomonadati</taxon>
        <taxon>Planctomycetota</taxon>
        <taxon>Candidatus Brocadiia</taxon>
        <taxon>Candidatus Brocadiales</taxon>
        <taxon>Candidatus Scalinduaceae</taxon>
        <taxon>Candidatus Scalindua</taxon>
    </lineage>
</organism>
<dbReference type="EC" id="7.2.1.1" evidence="16"/>
<evidence type="ECO:0000256" key="1">
    <source>
        <dbReference type="ARBA" id="ARBA00022448"/>
    </source>
</evidence>
<dbReference type="EMBL" id="BAOS01000013">
    <property type="protein sequence ID" value="GAX60668.1"/>
    <property type="molecule type" value="Genomic_DNA"/>
</dbReference>
<dbReference type="GO" id="GO:0006814">
    <property type="term" value="P:sodium ion transport"/>
    <property type="evidence" value="ECO:0007669"/>
    <property type="project" value="UniProtKB-UniRule"/>
</dbReference>
<evidence type="ECO:0000256" key="6">
    <source>
        <dbReference type="ARBA" id="ARBA00022643"/>
    </source>
</evidence>
<keyword evidence="7 16" id="KW-0812">Transmembrane</keyword>
<dbReference type="Pfam" id="PF03116">
    <property type="entry name" value="NQR2_RnfD_RnfE"/>
    <property type="match status" value="1"/>
</dbReference>
<evidence type="ECO:0000256" key="4">
    <source>
        <dbReference type="ARBA" id="ARBA00022553"/>
    </source>
</evidence>
<evidence type="ECO:0000256" key="13">
    <source>
        <dbReference type="ARBA" id="ARBA00023075"/>
    </source>
</evidence>
<proteinExistence type="inferred from homology"/>
<dbReference type="HAMAP" id="MF_00426">
    <property type="entry name" value="NqrB"/>
    <property type="match status" value="1"/>
</dbReference>
<dbReference type="GO" id="GO:0005886">
    <property type="term" value="C:plasma membrane"/>
    <property type="evidence" value="ECO:0007669"/>
    <property type="project" value="UniProtKB-SubCell"/>
</dbReference>
<comment type="subunit">
    <text evidence="16">Composed of six subunits; NqrA, NqrB, NqrC, NqrD, NqrE and NqrF.</text>
</comment>
<evidence type="ECO:0000256" key="11">
    <source>
        <dbReference type="ARBA" id="ARBA00023053"/>
    </source>
</evidence>
<dbReference type="Proteomes" id="UP000218542">
    <property type="component" value="Unassembled WGS sequence"/>
</dbReference>
<dbReference type="NCBIfam" id="NF003756">
    <property type="entry name" value="PRK05349.1"/>
    <property type="match status" value="1"/>
</dbReference>
<evidence type="ECO:0000256" key="9">
    <source>
        <dbReference type="ARBA" id="ARBA00022989"/>
    </source>
</evidence>
<keyword evidence="11 16" id="KW-0915">Sodium</keyword>
<reference evidence="19" key="1">
    <citation type="journal article" date="2017" name="Environ. Microbiol. Rep.">
        <title>Genetic Diversity of Marine Anaerobic Ammonium-Oxidizing Bacteria as Revealed by Genomic and Proteomic Analyses of 'Candidatus Scalindua japonica'.</title>
        <authorList>
            <person name="Oshiki M."/>
            <person name="Mizuto K."/>
            <person name="Kimura Z."/>
            <person name="Kindaichi T."/>
            <person name="Satoh H."/>
            <person name="Okabe S."/>
        </authorList>
    </citation>
    <scope>NUCLEOTIDE SEQUENCE [LARGE SCALE GENOMIC DNA]</scope>
    <source>
        <strain evidence="19">husup-a2</strain>
    </source>
</reference>
<keyword evidence="1 16" id="KW-0813">Transport</keyword>
<name>A0A286TXQ1_9BACT</name>
<comment type="catalytic activity">
    <reaction evidence="16">
        <text>a ubiquinone + n Na(+)(in) + NADH + H(+) = a ubiquinol + n Na(+)(out) + NAD(+)</text>
        <dbReference type="Rhea" id="RHEA:47748"/>
        <dbReference type="Rhea" id="RHEA-COMP:9565"/>
        <dbReference type="Rhea" id="RHEA-COMP:9566"/>
        <dbReference type="ChEBI" id="CHEBI:15378"/>
        <dbReference type="ChEBI" id="CHEBI:16389"/>
        <dbReference type="ChEBI" id="CHEBI:17976"/>
        <dbReference type="ChEBI" id="CHEBI:29101"/>
        <dbReference type="ChEBI" id="CHEBI:57540"/>
        <dbReference type="ChEBI" id="CHEBI:57945"/>
        <dbReference type="EC" id="7.2.1.1"/>
    </reaction>
</comment>
<evidence type="ECO:0000313" key="19">
    <source>
        <dbReference type="Proteomes" id="UP000218542"/>
    </source>
</evidence>
<keyword evidence="15 16" id="KW-0739">Sodium transport</keyword>
<dbReference type="GO" id="GO:0055085">
    <property type="term" value="P:transmembrane transport"/>
    <property type="evidence" value="ECO:0007669"/>
    <property type="project" value="InterPro"/>
</dbReference>
<dbReference type="PANTHER" id="PTHR30578">
    <property type="entry name" value="ELECTRON TRANSPORT COMPLEX PROTEIN RNFD"/>
    <property type="match status" value="1"/>
</dbReference>
<evidence type="ECO:0000256" key="10">
    <source>
        <dbReference type="ARBA" id="ARBA00023027"/>
    </source>
</evidence>
<keyword evidence="2 16" id="KW-1003">Cell membrane</keyword>
<keyword evidence="3" id="KW-0997">Cell inner membrane</keyword>
<feature type="transmembrane region" description="Helical" evidence="16">
    <location>
        <begin position="371"/>
        <end position="391"/>
    </location>
</feature>
<keyword evidence="13 16" id="KW-0830">Ubiquinone</keyword>
<keyword evidence="4 16" id="KW-0597">Phosphoprotein</keyword>
<comment type="function">
    <text evidence="16">NQR complex catalyzes the reduction of ubiquinone-1 to ubiquinol by two successive reactions, coupled with the transport of Na(+) ions from the cytoplasm to the periplasm. NqrA to NqrE are probably involved in the second step, the conversion of ubisemiquinone to ubiquinol.</text>
</comment>
<dbReference type="AlphaFoldDB" id="A0A286TXQ1"/>
<feature type="transmembrane region" description="Helical" evidence="16">
    <location>
        <begin position="318"/>
        <end position="336"/>
    </location>
</feature>
<keyword evidence="19" id="KW-1185">Reference proteome</keyword>
<comment type="caution">
    <text evidence="18">The sequence shown here is derived from an EMBL/GenBank/DDBJ whole genome shotgun (WGS) entry which is preliminary data.</text>
</comment>
<sequence length="404" mass="43806">MKSIRQFLDIIRPSFEEGGKLERLYPLFEATDTFLYTPDRVTTVEPHVRDSMDLKRIMTIVVYAMIPCIFMAMWNTGYQANNAMQEMNIAAVPGWRGAVLTNLAGYDPNSFLSNIIHGALYFIPVYMVSVAVGGAWEVLFGIVRKEDVNEGLLVTSLIFPLTLPPTIPLWQAALGISFGVVVAKELFGGTGRNFVNPALAGRAFLYFAYPAQNSGDAVWVVVDGVSGATPLTALATTDVSSGMEAVNVSWSQAFLGVLPGSLGETSALACLIGAIIIVFTGVGSWRVMVSMLIGGMGFSTFLWIIGSNTNSMFLMPPWWHLVVGGFAFGLVFCVTDPVSASLTETGKWFYGALAGVLTILIRVINPAYPEGVMLAILLANVFAPLIDFFVLQANIKRRKIRNGT</sequence>
<dbReference type="GO" id="GO:0010181">
    <property type="term" value="F:FMN binding"/>
    <property type="evidence" value="ECO:0007669"/>
    <property type="project" value="InterPro"/>
</dbReference>
<evidence type="ECO:0000256" key="8">
    <source>
        <dbReference type="ARBA" id="ARBA00022967"/>
    </source>
</evidence>
<dbReference type="InterPro" id="IPR004338">
    <property type="entry name" value="NqrB/RnfD"/>
</dbReference>
<accession>A0A286TXQ1</accession>
<dbReference type="PIRSF" id="PIRSF016055">
    <property type="entry name" value="NADH-UbQ_OxRdtase_B_su"/>
    <property type="match status" value="1"/>
</dbReference>
<feature type="transmembrane region" description="Helical" evidence="16">
    <location>
        <begin position="348"/>
        <end position="365"/>
    </location>
</feature>
<dbReference type="GO" id="GO:0016655">
    <property type="term" value="F:oxidoreductase activity, acting on NAD(P)H, quinone or similar compound as acceptor"/>
    <property type="evidence" value="ECO:0007669"/>
    <property type="project" value="UniProtKB-UniRule"/>
</dbReference>
<comment type="similarity">
    <text evidence="16">Belongs to the NqrB/RnfD family.</text>
</comment>
<dbReference type="InterPro" id="IPR010966">
    <property type="entry name" value="NqrB"/>
</dbReference>
<evidence type="ECO:0000256" key="14">
    <source>
        <dbReference type="ARBA" id="ARBA00023136"/>
    </source>
</evidence>
<evidence type="ECO:0000256" key="2">
    <source>
        <dbReference type="ARBA" id="ARBA00022475"/>
    </source>
</evidence>
<evidence type="ECO:0000313" key="18">
    <source>
        <dbReference type="EMBL" id="GAX60668.1"/>
    </source>
</evidence>
<evidence type="ECO:0000256" key="17">
    <source>
        <dbReference type="PIRSR" id="PIRSR016055-50"/>
    </source>
</evidence>
<dbReference type="GO" id="GO:0022904">
    <property type="term" value="P:respiratory electron transport chain"/>
    <property type="evidence" value="ECO:0007669"/>
    <property type="project" value="InterPro"/>
</dbReference>
<feature type="transmembrane region" description="Helical" evidence="16">
    <location>
        <begin position="287"/>
        <end position="306"/>
    </location>
</feature>
<keyword evidence="5 16" id="KW-0285">Flavoprotein</keyword>
<feature type="modified residue" description="FMN phosphoryl threonine" evidence="16 17">
    <location>
        <position position="229"/>
    </location>
</feature>
<keyword evidence="12 16" id="KW-0406">Ion transport</keyword>
<evidence type="ECO:0000256" key="16">
    <source>
        <dbReference type="HAMAP-Rule" id="MF_00426"/>
    </source>
</evidence>
<evidence type="ECO:0000256" key="3">
    <source>
        <dbReference type="ARBA" id="ARBA00022519"/>
    </source>
</evidence>
<dbReference type="NCBIfam" id="TIGR01937">
    <property type="entry name" value="nqrB"/>
    <property type="match status" value="1"/>
</dbReference>
<feature type="transmembrane region" description="Helical" evidence="16">
    <location>
        <begin position="57"/>
        <end position="74"/>
    </location>
</feature>
<dbReference type="OrthoDB" id="9776359at2"/>
<feature type="transmembrane region" description="Helical" evidence="16">
    <location>
        <begin position="253"/>
        <end position="280"/>
    </location>
</feature>
<keyword evidence="14 16" id="KW-0472">Membrane</keyword>
<feature type="transmembrane region" description="Helical" evidence="16">
    <location>
        <begin position="151"/>
        <end position="170"/>
    </location>
</feature>
<comment type="cofactor">
    <cofactor evidence="16 17">
        <name>FMN</name>
        <dbReference type="ChEBI" id="CHEBI:58210"/>
    </cofactor>
</comment>
<evidence type="ECO:0000256" key="7">
    <source>
        <dbReference type="ARBA" id="ARBA00022692"/>
    </source>
</evidence>
<protein>
    <recommendedName>
        <fullName evidence="16">Na(+)-translocating NADH-quinone reductase subunit B</fullName>
        <shortName evidence="16">Na(+)-NQR subunit B</shortName>
        <shortName evidence="16">Na(+)-translocating NQR subunit B</shortName>
        <ecNumber evidence="16">7.2.1.1</ecNumber>
    </recommendedName>
    <alternativeName>
        <fullName evidence="16">NQR complex subunit B</fullName>
    </alternativeName>
    <alternativeName>
        <fullName evidence="16">NQR-1 subunit B</fullName>
    </alternativeName>
</protein>
<keyword evidence="9 16" id="KW-1133">Transmembrane helix</keyword>
<keyword evidence="6 16" id="KW-0288">FMN</keyword>
<evidence type="ECO:0000256" key="12">
    <source>
        <dbReference type="ARBA" id="ARBA00023065"/>
    </source>
</evidence>
<feature type="transmembrane region" description="Helical" evidence="16">
    <location>
        <begin position="115"/>
        <end position="139"/>
    </location>
</feature>
<evidence type="ECO:0000256" key="5">
    <source>
        <dbReference type="ARBA" id="ARBA00022630"/>
    </source>
</evidence>
<keyword evidence="10 16" id="KW-0520">NAD</keyword>